<dbReference type="RefSeq" id="WP_022528707.1">
    <property type="nucleotide sequence ID" value="NZ_KI271584.1"/>
</dbReference>
<dbReference type="EMBL" id="KI271584">
    <property type="protein sequence ID" value="ERL65764.1"/>
    <property type="molecule type" value="Genomic_DNA"/>
</dbReference>
<dbReference type="Proteomes" id="UP000030647">
    <property type="component" value="Unassembled WGS sequence"/>
</dbReference>
<keyword evidence="3" id="KW-0378">Hydrolase</keyword>
<dbReference type="InterPro" id="IPR015314">
    <property type="entry name" value="Restrct_endonuc_II_EcoRV"/>
</dbReference>
<dbReference type="eggNOG" id="ENOG502Z7I0">
    <property type="taxonomic scope" value="Bacteria"/>
</dbReference>
<dbReference type="Gene3D" id="3.40.600.10">
    <property type="entry name" value="DNA mismatch repair MutH/Restriction endonuclease, type II"/>
    <property type="match status" value="1"/>
</dbReference>
<dbReference type="Pfam" id="PF09233">
    <property type="entry name" value="Endonuc-EcoRV"/>
    <property type="match status" value="1"/>
</dbReference>
<protein>
    <recommendedName>
        <fullName evidence="6">Restriction endonuclease</fullName>
    </recommendedName>
</protein>
<evidence type="ECO:0000313" key="4">
    <source>
        <dbReference type="EMBL" id="ERL65764.1"/>
    </source>
</evidence>
<dbReference type="GO" id="GO:0016787">
    <property type="term" value="F:hydrolase activity"/>
    <property type="evidence" value="ECO:0007669"/>
    <property type="project" value="UniProtKB-KW"/>
</dbReference>
<reference evidence="5" key="1">
    <citation type="journal article" date="2013" name="Genome Announc.">
        <title>Whole-Genome Sequencing of Lactobacillus shenzhenensis Strain LY-73T.</title>
        <authorList>
            <person name="Lin Z."/>
            <person name="Liu Z."/>
            <person name="Yang R."/>
            <person name="Zou Y."/>
            <person name="Wan D."/>
            <person name="Chen J."/>
            <person name="Guo M."/>
            <person name="Zhao J."/>
            <person name="Fang C."/>
            <person name="Yang R."/>
            <person name="Liu F."/>
        </authorList>
    </citation>
    <scope>NUCLEOTIDE SEQUENCE [LARGE SCALE GENOMIC DNA]</scope>
    <source>
        <strain evidence="5">LY-73</strain>
    </source>
</reference>
<dbReference type="SUPFAM" id="SSF52980">
    <property type="entry name" value="Restriction endonuclease-like"/>
    <property type="match status" value="1"/>
</dbReference>
<evidence type="ECO:0000256" key="3">
    <source>
        <dbReference type="ARBA" id="ARBA00022801"/>
    </source>
</evidence>
<evidence type="ECO:0000256" key="1">
    <source>
        <dbReference type="ARBA" id="ARBA00022722"/>
    </source>
</evidence>
<dbReference type="InterPro" id="IPR011335">
    <property type="entry name" value="Restrct_endonuc-II-like"/>
</dbReference>
<gene>
    <name evidence="4" type="ORF">L248_1840</name>
</gene>
<dbReference type="GO" id="GO:0004519">
    <property type="term" value="F:endonuclease activity"/>
    <property type="evidence" value="ECO:0007669"/>
    <property type="project" value="UniProtKB-KW"/>
</dbReference>
<dbReference type="InterPro" id="IPR037057">
    <property type="entry name" value="DNA_rep_MutH/T2_RE_sf"/>
</dbReference>
<sequence>MVSKAEVMAVIQETLPTDDRLWSVVGFINREKQILAFGDDAKIIGRLFEVAVVPYLEKVAAQVGCTLGQAKLQTVYPDFWLARPDGKRIAIDIKSTYRRFRKDGTMKPIEFTLGAYSSFLRNGTKNIDGHYTDYAAHLVIGFLYTRDANATVGATALSDIESITAAYKDVEFFVQEKHRIAGQYTGSRDTNNIGTIRAPSLAAFRNGRGYFSQLGEAVFEDYWRHYPVYRATEAEKKALYHTLPGYFAWLVRQGKEAESKRLAAQYAVWQAEPENGGIK</sequence>
<evidence type="ECO:0000256" key="2">
    <source>
        <dbReference type="ARBA" id="ARBA00022759"/>
    </source>
</evidence>
<keyword evidence="1" id="KW-0540">Nuclease</keyword>
<proteinExistence type="predicted"/>
<name>U4TNG6_9LACO</name>
<accession>U4TNG6</accession>
<keyword evidence="5" id="KW-1185">Reference proteome</keyword>
<organism evidence="4 5">
    <name type="scientific">Schleiferilactobacillus shenzhenensis LY-73</name>
    <dbReference type="NCBI Taxonomy" id="1231336"/>
    <lineage>
        <taxon>Bacteria</taxon>
        <taxon>Bacillati</taxon>
        <taxon>Bacillota</taxon>
        <taxon>Bacilli</taxon>
        <taxon>Lactobacillales</taxon>
        <taxon>Lactobacillaceae</taxon>
        <taxon>Schleiferilactobacillus</taxon>
    </lineage>
</organism>
<dbReference type="HOGENOM" id="CLU_085978_0_0_9"/>
<evidence type="ECO:0008006" key="6">
    <source>
        <dbReference type="Google" id="ProtNLM"/>
    </source>
</evidence>
<dbReference type="CDD" id="cd22323">
    <property type="entry name" value="EcoRV-like"/>
    <property type="match status" value="1"/>
</dbReference>
<dbReference type="AlphaFoldDB" id="U4TNG6"/>
<evidence type="ECO:0000313" key="5">
    <source>
        <dbReference type="Proteomes" id="UP000030647"/>
    </source>
</evidence>
<dbReference type="GO" id="GO:0003677">
    <property type="term" value="F:DNA binding"/>
    <property type="evidence" value="ECO:0007669"/>
    <property type="project" value="InterPro"/>
</dbReference>
<keyword evidence="2" id="KW-0255">Endonuclease</keyword>